<comment type="caution">
    <text evidence="2">The sequence shown here is derived from an EMBL/GenBank/DDBJ whole genome shotgun (WGS) entry which is preliminary data.</text>
</comment>
<proteinExistence type="predicted"/>
<accession>A0A7J6CK65</accession>
<name>A0A7J6CK65_9TELE</name>
<evidence type="ECO:0000256" key="1">
    <source>
        <dbReference type="SAM" id="MobiDB-lite"/>
    </source>
</evidence>
<evidence type="ECO:0000313" key="2">
    <source>
        <dbReference type="EMBL" id="KAF4107546.1"/>
    </source>
</evidence>
<sequence length="131" mass="13912">MSKASVFFTECSEVKSEGLDRLEMISLTSDIMSDSVSLEEVTTDKKPVKTTTGGSGNVSSDNQGGMKACVENRPTGHKTISLAKITTGITDSGQMLSQGQSVLNLIKKHKCQDSGYEMLFPPSVASGRMGT</sequence>
<reference evidence="2 3" key="1">
    <citation type="submission" date="2020-04" db="EMBL/GenBank/DDBJ databases">
        <title>Chromosome-level genome assembly of a cyprinid fish Onychostoma macrolepis by integration of Nanopore Sequencing, Bionano and Hi-C technology.</title>
        <authorList>
            <person name="Wang D."/>
        </authorList>
    </citation>
    <scope>NUCLEOTIDE SEQUENCE [LARGE SCALE GENOMIC DNA]</scope>
    <source>
        <strain evidence="2">SWU-2019</strain>
        <tissue evidence="2">Muscle</tissue>
    </source>
</reference>
<keyword evidence="3" id="KW-1185">Reference proteome</keyword>
<feature type="region of interest" description="Disordered" evidence="1">
    <location>
        <begin position="36"/>
        <end position="67"/>
    </location>
</feature>
<protein>
    <submittedName>
        <fullName evidence="2">Uncharacterized protein</fullName>
    </submittedName>
</protein>
<organism evidence="2 3">
    <name type="scientific">Onychostoma macrolepis</name>
    <dbReference type="NCBI Taxonomy" id="369639"/>
    <lineage>
        <taxon>Eukaryota</taxon>
        <taxon>Metazoa</taxon>
        <taxon>Chordata</taxon>
        <taxon>Craniata</taxon>
        <taxon>Vertebrata</taxon>
        <taxon>Euteleostomi</taxon>
        <taxon>Actinopterygii</taxon>
        <taxon>Neopterygii</taxon>
        <taxon>Teleostei</taxon>
        <taxon>Ostariophysi</taxon>
        <taxon>Cypriniformes</taxon>
        <taxon>Cyprinidae</taxon>
        <taxon>Acrossocheilinae</taxon>
        <taxon>Onychostoma</taxon>
    </lineage>
</organism>
<dbReference type="AlphaFoldDB" id="A0A7J6CK65"/>
<gene>
    <name evidence="2" type="ORF">G5714_011910</name>
</gene>
<evidence type="ECO:0000313" key="3">
    <source>
        <dbReference type="Proteomes" id="UP000579812"/>
    </source>
</evidence>
<dbReference type="Proteomes" id="UP000579812">
    <property type="component" value="Unassembled WGS sequence"/>
</dbReference>
<dbReference type="EMBL" id="JAAMOB010000011">
    <property type="protein sequence ID" value="KAF4107546.1"/>
    <property type="molecule type" value="Genomic_DNA"/>
</dbReference>